<reference evidence="1 2" key="1">
    <citation type="journal article" date="2020" name="Nat. Microbiol.">
        <title>Lysogenic host-virus interactions in SAR11 marine bacteria.</title>
        <authorList>
            <person name="Morris R.M."/>
            <person name="Cain K.R."/>
            <person name="Hvorecny K.L."/>
            <person name="Kollman J.M."/>
        </authorList>
    </citation>
    <scope>NUCLEOTIDE SEQUENCE [LARGE SCALE GENOMIC DNA]</scope>
    <source>
        <strain evidence="1 2">NP1</strain>
    </source>
</reference>
<keyword evidence="2" id="KW-1185">Reference proteome</keyword>
<dbReference type="Proteomes" id="UP000501094">
    <property type="component" value="Chromosome"/>
</dbReference>
<dbReference type="Pfam" id="PF11164">
    <property type="entry name" value="DUF2948"/>
    <property type="match status" value="1"/>
</dbReference>
<name>A0A6H1Q3U7_9PROT</name>
<sequence length="131" mass="15147">MDKKYLSKIIATDNEGLQVISACCSGAEVKVDQIKYLQKNKVFLLSLKRSKVETEEQDKKVTSICKFEFVDRVKSKNIKQNDHEEKLELIGMDYLKNNDNYEINLMFTNNAYITLSTEIIEVTLDDQNKAD</sequence>
<organism evidence="1 2">
    <name type="scientific">Candidatus Pelagibacter giovannonii</name>
    <dbReference type="NCBI Taxonomy" id="2563896"/>
    <lineage>
        <taxon>Bacteria</taxon>
        <taxon>Pseudomonadati</taxon>
        <taxon>Pseudomonadota</taxon>
        <taxon>Alphaproteobacteria</taxon>
        <taxon>Candidatus Pelagibacterales</taxon>
        <taxon>Candidatus Pelagibacteraceae</taxon>
        <taxon>Candidatus Pelagibacter</taxon>
    </lineage>
</organism>
<dbReference type="EMBL" id="CP038852">
    <property type="protein sequence ID" value="QIZ20925.1"/>
    <property type="molecule type" value="Genomic_DNA"/>
</dbReference>
<dbReference type="RefSeq" id="WP_168606802.1">
    <property type="nucleotide sequence ID" value="NZ_CP038852.1"/>
</dbReference>
<accession>A0A6H1Q3U7</accession>
<proteinExistence type="predicted"/>
<evidence type="ECO:0000313" key="2">
    <source>
        <dbReference type="Proteomes" id="UP000501094"/>
    </source>
</evidence>
<dbReference type="InterPro" id="IPR021335">
    <property type="entry name" value="DUF2948"/>
</dbReference>
<protein>
    <submittedName>
        <fullName evidence="1">DUF2948 family protein</fullName>
    </submittedName>
</protein>
<dbReference type="AlphaFoldDB" id="A0A6H1Q3U7"/>
<dbReference type="KEGG" id="peg:E5R92_03905"/>
<gene>
    <name evidence="1" type="ORF">E5R92_03905</name>
</gene>
<evidence type="ECO:0000313" key="1">
    <source>
        <dbReference type="EMBL" id="QIZ20925.1"/>
    </source>
</evidence>